<evidence type="ECO:0000313" key="2">
    <source>
        <dbReference type="EMBL" id="STX51035.1"/>
    </source>
</evidence>
<dbReference type="PROSITE" id="PS50893">
    <property type="entry name" value="ABC_TRANSPORTER_2"/>
    <property type="match status" value="1"/>
</dbReference>
<dbReference type="PANTHER" id="PTHR43394">
    <property type="entry name" value="ATP-DEPENDENT PERMEASE MDL1, MITOCHONDRIAL"/>
    <property type="match status" value="1"/>
</dbReference>
<gene>
    <name evidence="2" type="primary">apxIB_1</name>
    <name evidence="2" type="ORF">NCTC13316_01125</name>
</gene>
<dbReference type="InterPro" id="IPR027417">
    <property type="entry name" value="P-loop_NTPase"/>
</dbReference>
<keyword evidence="3" id="KW-1185">Reference proteome</keyword>
<dbReference type="SUPFAM" id="SSF52540">
    <property type="entry name" value="P-loop containing nucleoside triphosphate hydrolases"/>
    <property type="match status" value="1"/>
</dbReference>
<organism evidence="2 3">
    <name type="scientific">Legionella busanensis</name>
    <dbReference type="NCBI Taxonomy" id="190655"/>
    <lineage>
        <taxon>Bacteria</taxon>
        <taxon>Pseudomonadati</taxon>
        <taxon>Pseudomonadota</taxon>
        <taxon>Gammaproteobacteria</taxon>
        <taxon>Legionellales</taxon>
        <taxon>Legionellaceae</taxon>
        <taxon>Legionella</taxon>
    </lineage>
</organism>
<proteinExistence type="predicted"/>
<reference evidence="2 3" key="1">
    <citation type="submission" date="2018-06" db="EMBL/GenBank/DDBJ databases">
        <authorList>
            <consortium name="Pathogen Informatics"/>
            <person name="Doyle S."/>
        </authorList>
    </citation>
    <scope>NUCLEOTIDE SEQUENCE [LARGE SCALE GENOMIC DNA]</scope>
    <source>
        <strain evidence="2 3">NCTC13316</strain>
    </source>
</reference>
<accession>A0A378JIK9</accession>
<evidence type="ECO:0000313" key="3">
    <source>
        <dbReference type="Proteomes" id="UP000254794"/>
    </source>
</evidence>
<dbReference type="PANTHER" id="PTHR43394:SF1">
    <property type="entry name" value="ATP-BINDING CASSETTE SUB-FAMILY B MEMBER 10, MITOCHONDRIAL"/>
    <property type="match status" value="1"/>
</dbReference>
<dbReference type="InterPro" id="IPR039421">
    <property type="entry name" value="Type_1_exporter"/>
</dbReference>
<dbReference type="Proteomes" id="UP000254794">
    <property type="component" value="Unassembled WGS sequence"/>
</dbReference>
<dbReference type="Gene3D" id="3.40.50.300">
    <property type="entry name" value="P-loop containing nucleotide triphosphate hydrolases"/>
    <property type="match status" value="1"/>
</dbReference>
<dbReference type="GO" id="GO:0016887">
    <property type="term" value="F:ATP hydrolysis activity"/>
    <property type="evidence" value="ECO:0007669"/>
    <property type="project" value="InterPro"/>
</dbReference>
<name>A0A378JIK9_9GAMM</name>
<dbReference type="GO" id="GO:0005524">
    <property type="term" value="F:ATP binding"/>
    <property type="evidence" value="ECO:0007669"/>
    <property type="project" value="InterPro"/>
</dbReference>
<dbReference type="InterPro" id="IPR003439">
    <property type="entry name" value="ABC_transporter-like_ATP-bd"/>
</dbReference>
<evidence type="ECO:0000259" key="1">
    <source>
        <dbReference type="PROSITE" id="PS50893"/>
    </source>
</evidence>
<protein>
    <submittedName>
        <fullName evidence="2">ABC transporter ATP binding/permease fusion protein</fullName>
    </submittedName>
</protein>
<sequence>MDINQLDPAEIRKSIGYIPQDTILFSGTLRDNIALSMPWSSDNAIIRASEVSGAIKFINKHPQGFNLHIGERGEGLSGGQRQLISITRGLVADPPILLMDEPTSAMDDLSEQELINHMLPYLQAKTLILITHKLTMLRLVNRLIILDNGRIVLDGPKEKVLAAINRNQTKKQAL</sequence>
<dbReference type="Pfam" id="PF00005">
    <property type="entry name" value="ABC_tran"/>
    <property type="match status" value="1"/>
</dbReference>
<dbReference type="AlphaFoldDB" id="A0A378JIK9"/>
<feature type="domain" description="ABC transporter" evidence="1">
    <location>
        <begin position="1"/>
        <end position="173"/>
    </location>
</feature>
<dbReference type="GO" id="GO:0015421">
    <property type="term" value="F:ABC-type oligopeptide transporter activity"/>
    <property type="evidence" value="ECO:0007669"/>
    <property type="project" value="TreeGrafter"/>
</dbReference>
<dbReference type="OrthoDB" id="9806127at2"/>
<dbReference type="EMBL" id="UGOD01000001">
    <property type="protein sequence ID" value="STX51035.1"/>
    <property type="molecule type" value="Genomic_DNA"/>
</dbReference>